<dbReference type="SUPFAM" id="SSF56112">
    <property type="entry name" value="Protein kinase-like (PK-like)"/>
    <property type="match status" value="1"/>
</dbReference>
<dbReference type="InterPro" id="IPR044591">
    <property type="entry name" value="RUK"/>
</dbReference>
<accession>A0A8X7QCJ8</accession>
<dbReference type="AlphaFoldDB" id="A0A8X7QCJ8"/>
<protein>
    <submittedName>
        <fullName evidence="1">Uncharacterized protein</fullName>
    </submittedName>
</protein>
<dbReference type="Gene3D" id="1.10.510.10">
    <property type="entry name" value="Transferase(Phosphotransferase) domain 1"/>
    <property type="match status" value="1"/>
</dbReference>
<dbReference type="EMBL" id="JAAMPC010000013">
    <property type="protein sequence ID" value="KAG2267791.1"/>
    <property type="molecule type" value="Genomic_DNA"/>
</dbReference>
<dbReference type="GO" id="GO:0008017">
    <property type="term" value="F:microtubule binding"/>
    <property type="evidence" value="ECO:0007669"/>
    <property type="project" value="InterPro"/>
</dbReference>
<name>A0A8X7QCJ8_BRACI</name>
<dbReference type="PANTHER" id="PTHR46562">
    <property type="entry name" value="SERINE/THREONINE-KINASE ULK4-LIKE PROTEIN-RELATED"/>
    <property type="match status" value="1"/>
</dbReference>
<dbReference type="InterPro" id="IPR011009">
    <property type="entry name" value="Kinase-like_dom_sf"/>
</dbReference>
<dbReference type="Proteomes" id="UP000886595">
    <property type="component" value="Unassembled WGS sequence"/>
</dbReference>
<dbReference type="OrthoDB" id="24822at2759"/>
<evidence type="ECO:0000313" key="1">
    <source>
        <dbReference type="EMBL" id="KAG2267791.1"/>
    </source>
</evidence>
<sequence>MLGQGPNVLKFNAWLNSVSESRISNYTGNYMETSFCGKREFTQLVKSIHSDPTPPLPGNASRPFLNLIESLLIKDPAQRIQWADLCGHAFWMSKI</sequence>
<gene>
    <name evidence="1" type="ORF">Bca52824_062346</name>
</gene>
<dbReference type="GO" id="GO:0000914">
    <property type="term" value="P:phragmoplast assembly"/>
    <property type="evidence" value="ECO:0007669"/>
    <property type="project" value="InterPro"/>
</dbReference>
<evidence type="ECO:0000313" key="2">
    <source>
        <dbReference type="Proteomes" id="UP000886595"/>
    </source>
</evidence>
<proteinExistence type="predicted"/>
<dbReference type="PANTHER" id="PTHR46562:SF1">
    <property type="entry name" value="SERINE_THREONINE-PROTEIN KINASE ULK4"/>
    <property type="match status" value="1"/>
</dbReference>
<keyword evidence="2" id="KW-1185">Reference proteome</keyword>
<reference evidence="1 2" key="1">
    <citation type="submission" date="2020-02" db="EMBL/GenBank/DDBJ databases">
        <authorList>
            <person name="Ma Q."/>
            <person name="Huang Y."/>
            <person name="Song X."/>
            <person name="Pei D."/>
        </authorList>
    </citation>
    <scope>NUCLEOTIDE SEQUENCE [LARGE SCALE GENOMIC DNA]</scope>
    <source>
        <strain evidence="1">Sxm20200214</strain>
        <tissue evidence="1">Leaf</tissue>
    </source>
</reference>
<comment type="caution">
    <text evidence="1">The sequence shown here is derived from an EMBL/GenBank/DDBJ whole genome shotgun (WGS) entry which is preliminary data.</text>
</comment>
<organism evidence="1 2">
    <name type="scientific">Brassica carinata</name>
    <name type="common">Ethiopian mustard</name>
    <name type="synonym">Abyssinian cabbage</name>
    <dbReference type="NCBI Taxonomy" id="52824"/>
    <lineage>
        <taxon>Eukaryota</taxon>
        <taxon>Viridiplantae</taxon>
        <taxon>Streptophyta</taxon>
        <taxon>Embryophyta</taxon>
        <taxon>Tracheophyta</taxon>
        <taxon>Spermatophyta</taxon>
        <taxon>Magnoliopsida</taxon>
        <taxon>eudicotyledons</taxon>
        <taxon>Gunneridae</taxon>
        <taxon>Pentapetalae</taxon>
        <taxon>rosids</taxon>
        <taxon>malvids</taxon>
        <taxon>Brassicales</taxon>
        <taxon>Brassicaceae</taxon>
        <taxon>Brassiceae</taxon>
        <taxon>Brassica</taxon>
    </lineage>
</organism>